<dbReference type="PANTHER" id="PTHR33674:SF8">
    <property type="entry name" value="OS01G0833400 PROTEIN"/>
    <property type="match status" value="1"/>
</dbReference>
<dbReference type="Pfam" id="PF24046">
    <property type="entry name" value="At4g08330"/>
    <property type="match status" value="1"/>
</dbReference>
<accession>A0A835A069</accession>
<feature type="region of interest" description="Disordered" evidence="1">
    <location>
        <begin position="841"/>
        <end position="863"/>
    </location>
</feature>
<comment type="caution">
    <text evidence="2">The sequence shown here is derived from an EMBL/GenBank/DDBJ whole genome shotgun (WGS) entry which is preliminary data.</text>
</comment>
<protein>
    <submittedName>
        <fullName evidence="2">Uncharacterized protein</fullName>
    </submittedName>
</protein>
<name>A0A835A069_TETSI</name>
<dbReference type="InterPro" id="IPR045282">
    <property type="entry name" value="At4g08330-like"/>
</dbReference>
<reference evidence="2 3" key="1">
    <citation type="submission" date="2020-04" db="EMBL/GenBank/DDBJ databases">
        <title>Plant Genome Project.</title>
        <authorList>
            <person name="Zhang R.-G."/>
        </authorList>
    </citation>
    <scope>NUCLEOTIDE SEQUENCE [LARGE SCALE GENOMIC DNA]</scope>
    <source>
        <strain evidence="2">YNK0</strain>
        <tissue evidence="2">Leaf</tissue>
    </source>
</reference>
<organism evidence="2 3">
    <name type="scientific">Tetracentron sinense</name>
    <name type="common">Spur-leaf</name>
    <dbReference type="NCBI Taxonomy" id="13715"/>
    <lineage>
        <taxon>Eukaryota</taxon>
        <taxon>Viridiplantae</taxon>
        <taxon>Streptophyta</taxon>
        <taxon>Embryophyta</taxon>
        <taxon>Tracheophyta</taxon>
        <taxon>Spermatophyta</taxon>
        <taxon>Magnoliopsida</taxon>
        <taxon>Trochodendrales</taxon>
        <taxon>Trochodendraceae</taxon>
        <taxon>Tetracentron</taxon>
    </lineage>
</organism>
<feature type="region of interest" description="Disordered" evidence="1">
    <location>
        <begin position="512"/>
        <end position="532"/>
    </location>
</feature>
<dbReference type="PANTHER" id="PTHR33674">
    <property type="entry name" value="METHIONINE-S-OXIDE REDUCTASE"/>
    <property type="match status" value="1"/>
</dbReference>
<feature type="region of interest" description="Disordered" evidence="1">
    <location>
        <begin position="763"/>
        <end position="814"/>
    </location>
</feature>
<evidence type="ECO:0000256" key="1">
    <source>
        <dbReference type="SAM" id="MobiDB-lite"/>
    </source>
</evidence>
<dbReference type="EMBL" id="JABCRI010000002">
    <property type="protein sequence ID" value="KAF8411772.1"/>
    <property type="molecule type" value="Genomic_DNA"/>
</dbReference>
<feature type="region of interest" description="Disordered" evidence="1">
    <location>
        <begin position="549"/>
        <end position="570"/>
    </location>
</feature>
<feature type="region of interest" description="Disordered" evidence="1">
    <location>
        <begin position="882"/>
        <end position="906"/>
    </location>
</feature>
<dbReference type="OrthoDB" id="1907500at2759"/>
<dbReference type="AlphaFoldDB" id="A0A835A069"/>
<feature type="region of interest" description="Disordered" evidence="1">
    <location>
        <begin position="611"/>
        <end position="634"/>
    </location>
</feature>
<sequence length="1203" mass="137067">MFDLDLDHYMGTSVCAISMGVTIIASHCPFAACAFHNCTCATMMVYIFILNLPINGSHLEDLVTYDGCGSEEMELEDVQTDLHALRKLYGLLQIKVNSLQNADLKNLDENARLLLKKLLDGATEQAFQSHSKIVSGQSAVSHTPYTKPKKSEVAPELLSLVSPDKPNTSIYVTRNNAEDLNSHPITLQEDEQSQTKQTAQATFSGQAKLKVAATESRNRTKCCRICGESTLKQLNSAEEKKIPNEKSQNLNKDCVQDYDPDQYRHHHDFSQHRHGLSGHIKELELKEKAKESHNISKKTRLKRIHEIQRNPSIVRSDLSSSSAIGVIPESRYSVTEKIKKKPEKPVDISEEVATAIRWIEAHIPVDQPLIELARLPESGYNVAEKIEKKPENPVNVSEEVANATQRIEAPNPFDQLLTEISPMKENNMAHYQLYKMRNLIHGTDVVSPMIQRKDEVLQSTGDPNFVLRQTSKPLLDGNEWLSQKVNQKRQKSKDTILSDQVLNQLNQTCKPIPKRNNMLSRIPSQKGGGKVQETILQDQQLGQTRKLVPKSNELPSQMMSQNDRKTKETPDQAQKIYYFSSQRDGKSMEMPMMGQICGRNGKPVLERNETLSKLTSQKDRKPNQIRRLNHERNYLTSQKDGRAKGTTLPTQMLRRIYSNNVDRNPTNVVGQRETTRKVLTSRPLLPVSTVGSTLKDRSINNNEDLFTILDQKQSRRRDILSQKDHTHQMIMRPTLLDQKPSQMTVAPIRYNVPTARVRSGIHYNAQAGPCKKPLPYQRKAEETSTSSSSRLDSSSSWTTQQSSSSVSGDSLSGRVLTHRHMGPELRRGQVVRGKSVKRNFPHRMQGRYAGPPRRTSSAGSREKEIGRLRRFKKKLAVIFHHHHHHHHYHDDDDSDQAEVDHARSSHHRSPWKYVRKIFHHPGEEDHRKVVAEVYGERVAKNSKKSAVRRAPRLDQPGHLHALLEWLFRHLWYSKKSKLSKGDVRRLGKTHSHKKVVKKLHWWQNFHRRGGVRMPNSGKPHMELVLTVWDDELNKMMLRDFLLREAATICCRGRTCSICDDDNGFWLNLLPKHTICGSCGYELNLSSSNRNTSTIGSKYGKSIKRGIISFFSIDESRFTQVDELRCVPFFVSKHSWGLFRRKTKLLCRKCGNYVGNAYEENTSYPLVSDGSDTTSGDGTSVHRKYDVKIRTLQPSEESGVPLFI</sequence>
<evidence type="ECO:0000313" key="2">
    <source>
        <dbReference type="EMBL" id="KAF8411772.1"/>
    </source>
</evidence>
<dbReference type="OMA" id="MNRLPKQ"/>
<gene>
    <name evidence="2" type="ORF">HHK36_004331</name>
</gene>
<evidence type="ECO:0000313" key="3">
    <source>
        <dbReference type="Proteomes" id="UP000655225"/>
    </source>
</evidence>
<dbReference type="Proteomes" id="UP000655225">
    <property type="component" value="Unassembled WGS sequence"/>
</dbReference>
<keyword evidence="3" id="KW-1185">Reference proteome</keyword>
<proteinExistence type="predicted"/>
<feature type="compositionally biased region" description="Low complexity" evidence="1">
    <location>
        <begin position="783"/>
        <end position="813"/>
    </location>
</feature>